<protein>
    <submittedName>
        <fullName evidence="2">Uncharacterized protein</fullName>
    </submittedName>
</protein>
<name>A0ABU6Q9E8_9FABA</name>
<dbReference type="Proteomes" id="UP001341840">
    <property type="component" value="Unassembled WGS sequence"/>
</dbReference>
<gene>
    <name evidence="2" type="ORF">PIB30_024196</name>
</gene>
<dbReference type="EMBL" id="JASCZI010000086">
    <property type="protein sequence ID" value="MED6108468.1"/>
    <property type="molecule type" value="Genomic_DNA"/>
</dbReference>
<reference evidence="2 3" key="1">
    <citation type="journal article" date="2023" name="Plants (Basel)">
        <title>Bridging the Gap: Combining Genomics and Transcriptomics Approaches to Understand Stylosanthes scabra, an Orphan Legume from the Brazilian Caatinga.</title>
        <authorList>
            <person name="Ferreira-Neto J.R.C."/>
            <person name="da Silva M.D."/>
            <person name="Binneck E."/>
            <person name="de Melo N.F."/>
            <person name="da Silva R.H."/>
            <person name="de Melo A.L.T.M."/>
            <person name="Pandolfi V."/>
            <person name="Bustamante F.O."/>
            <person name="Brasileiro-Vidal A.C."/>
            <person name="Benko-Iseppon A.M."/>
        </authorList>
    </citation>
    <scope>NUCLEOTIDE SEQUENCE [LARGE SCALE GENOMIC DNA]</scope>
    <source>
        <tissue evidence="2">Leaves</tissue>
    </source>
</reference>
<comment type="caution">
    <text evidence="2">The sequence shown here is derived from an EMBL/GenBank/DDBJ whole genome shotgun (WGS) entry which is preliminary data.</text>
</comment>
<evidence type="ECO:0000313" key="3">
    <source>
        <dbReference type="Proteomes" id="UP001341840"/>
    </source>
</evidence>
<keyword evidence="3" id="KW-1185">Reference proteome</keyword>
<feature type="region of interest" description="Disordered" evidence="1">
    <location>
        <begin position="131"/>
        <end position="155"/>
    </location>
</feature>
<organism evidence="2 3">
    <name type="scientific">Stylosanthes scabra</name>
    <dbReference type="NCBI Taxonomy" id="79078"/>
    <lineage>
        <taxon>Eukaryota</taxon>
        <taxon>Viridiplantae</taxon>
        <taxon>Streptophyta</taxon>
        <taxon>Embryophyta</taxon>
        <taxon>Tracheophyta</taxon>
        <taxon>Spermatophyta</taxon>
        <taxon>Magnoliopsida</taxon>
        <taxon>eudicotyledons</taxon>
        <taxon>Gunneridae</taxon>
        <taxon>Pentapetalae</taxon>
        <taxon>rosids</taxon>
        <taxon>fabids</taxon>
        <taxon>Fabales</taxon>
        <taxon>Fabaceae</taxon>
        <taxon>Papilionoideae</taxon>
        <taxon>50 kb inversion clade</taxon>
        <taxon>dalbergioids sensu lato</taxon>
        <taxon>Dalbergieae</taxon>
        <taxon>Pterocarpus clade</taxon>
        <taxon>Stylosanthes</taxon>
    </lineage>
</organism>
<feature type="region of interest" description="Disordered" evidence="1">
    <location>
        <begin position="1"/>
        <end position="24"/>
    </location>
</feature>
<accession>A0ABU6Q9E8</accession>
<feature type="compositionally biased region" description="Polar residues" evidence="1">
    <location>
        <begin position="133"/>
        <end position="155"/>
    </location>
</feature>
<evidence type="ECO:0000256" key="1">
    <source>
        <dbReference type="SAM" id="MobiDB-lite"/>
    </source>
</evidence>
<proteinExistence type="predicted"/>
<sequence length="155" mass="16957">MENGELADNGNGAQWQGMGREQGEILAAGTPSGNQVFLFSKDKGLKPKSHILENFHLGERTGRVPVRSDRPVFGRFSDSILAFSRAISNAEPDRDSGRFTVQPVRPAGPIFLFYRRLYRRPSRRYNIIDGSAVGSNPSTSNPSISYTDGLSGPSV</sequence>
<evidence type="ECO:0000313" key="2">
    <source>
        <dbReference type="EMBL" id="MED6108468.1"/>
    </source>
</evidence>